<feature type="domain" description="ABC transmembrane type-1" evidence="8">
    <location>
        <begin position="80"/>
        <end position="360"/>
    </location>
</feature>
<evidence type="ECO:0000256" key="3">
    <source>
        <dbReference type="ARBA" id="ARBA00022989"/>
    </source>
</evidence>
<dbReference type="Pfam" id="PF00005">
    <property type="entry name" value="ABC_tran"/>
    <property type="match status" value="1"/>
</dbReference>
<comment type="subcellular location">
    <subcellularLocation>
        <location evidence="1">Cell membrane</location>
        <topology evidence="1">Multi-pass membrane protein</topology>
    </subcellularLocation>
</comment>
<feature type="region of interest" description="Disordered" evidence="5">
    <location>
        <begin position="1"/>
        <end position="37"/>
    </location>
</feature>
<dbReference type="InterPro" id="IPR027417">
    <property type="entry name" value="P-loop_NTPase"/>
</dbReference>
<dbReference type="InterPro" id="IPR011527">
    <property type="entry name" value="ABC1_TM_dom"/>
</dbReference>
<feature type="transmembrane region" description="Helical" evidence="6">
    <location>
        <begin position="112"/>
        <end position="132"/>
    </location>
</feature>
<dbReference type="PROSITE" id="PS00211">
    <property type="entry name" value="ABC_TRANSPORTER_1"/>
    <property type="match status" value="1"/>
</dbReference>
<evidence type="ECO:0000256" key="4">
    <source>
        <dbReference type="ARBA" id="ARBA00023136"/>
    </source>
</evidence>
<dbReference type="PANTHER" id="PTHR43394">
    <property type="entry name" value="ATP-DEPENDENT PERMEASE MDL1, MITOCHONDRIAL"/>
    <property type="match status" value="1"/>
</dbReference>
<dbReference type="InterPro" id="IPR036640">
    <property type="entry name" value="ABC1_TM_sf"/>
</dbReference>
<reference evidence="9 10" key="1">
    <citation type="submission" date="2023-07" db="EMBL/GenBank/DDBJ databases">
        <title>Sequencing the genomes of 1000 actinobacteria strains.</title>
        <authorList>
            <person name="Klenk H.-P."/>
        </authorList>
    </citation>
    <scope>NUCLEOTIDE SEQUENCE [LARGE SCALE GENOMIC DNA]</scope>
    <source>
        <strain evidence="9 10">DSM 19515</strain>
    </source>
</reference>
<feature type="transmembrane region" description="Helical" evidence="6">
    <location>
        <begin position="217"/>
        <end position="236"/>
    </location>
</feature>
<keyword evidence="3 6" id="KW-1133">Transmembrane helix</keyword>
<name>A0ABT9PGE6_9ACTO</name>
<dbReference type="Pfam" id="PF00664">
    <property type="entry name" value="ABC_membrane"/>
    <property type="match status" value="1"/>
</dbReference>
<gene>
    <name evidence="9" type="ORF">J2S45_000463</name>
</gene>
<feature type="transmembrane region" description="Helical" evidence="6">
    <location>
        <begin position="337"/>
        <end position="358"/>
    </location>
</feature>
<dbReference type="Gene3D" id="3.40.50.300">
    <property type="entry name" value="P-loop containing nucleotide triphosphate hydrolases"/>
    <property type="match status" value="1"/>
</dbReference>
<comment type="caution">
    <text evidence="9">The sequence shown here is derived from an EMBL/GenBank/DDBJ whole genome shotgun (WGS) entry which is preliminary data.</text>
</comment>
<protein>
    <submittedName>
        <fullName evidence="9">ABC-type multidrug transport system fused ATPase/permease subunit</fullName>
    </submittedName>
</protein>
<evidence type="ECO:0000256" key="1">
    <source>
        <dbReference type="ARBA" id="ARBA00004651"/>
    </source>
</evidence>
<keyword evidence="4 6" id="KW-0472">Membrane</keyword>
<sequence length="653" mass="70287">MAHHTFFQRAERAQARRSRTRAARARARAERGSRSINQRRFEVGPQPKRWPAAFEVDSVPEMDSRHLLRSTLTANWKIVVLGALASMAAYGGGVLISWALGRALDGGIEAGLTVSLLPGIALIFAVMAFRMLGAAAEPVLIVAELRAHVGWALKMVAKVAGVRGGGRTAIPSGEIVAAVTTDTQKLGAYTYMVGDVTAALFSFALTAFLMLRINVSLGLVVVIGVPVTIGIMTVFVRPLQRRLDAQREERGKLTTLASDAVVGLRVLRGVGGEGIYNARYTRQSERVRETGIRAAALQAFLNAMSTAVPGIFTVLIVGGGLWEVYAGAMTHGELVSFYGYTMFMSSPIFMVLGFLQIYTDARVSAGRVAKVMAIEPLTSDDAADPARADADWSRAYLRDVTSGVEIKPGLHTAIVCGAPEVSAKLLERLARTDDADAVTARWDGADPVPLTEFPLEQVRRGVVLSDAIAQLFQGRLRSNLEANNAAWPLPRDVGRQMADTGDGSGLANRDHKDNPVAIDERDLMLALIAADAADIVDTLEGLDGYVAERGRSLSGGQRQRVALARAILTEAPVLLLVEPTSAVDSHTESRIAQRLRAERAGRTTVIVTTSPIVLGETDEVILLDTDGTELARAAHAEMLDDPRYFDVVHREAR</sequence>
<evidence type="ECO:0000259" key="8">
    <source>
        <dbReference type="PROSITE" id="PS50929"/>
    </source>
</evidence>
<evidence type="ECO:0000259" key="7">
    <source>
        <dbReference type="PROSITE" id="PS50893"/>
    </source>
</evidence>
<evidence type="ECO:0000256" key="2">
    <source>
        <dbReference type="ARBA" id="ARBA00022692"/>
    </source>
</evidence>
<dbReference type="PROSITE" id="PS50893">
    <property type="entry name" value="ABC_TRANSPORTER_2"/>
    <property type="match status" value="1"/>
</dbReference>
<evidence type="ECO:0000256" key="6">
    <source>
        <dbReference type="SAM" id="Phobius"/>
    </source>
</evidence>
<feature type="transmembrane region" description="Helical" evidence="6">
    <location>
        <begin position="78"/>
        <end position="100"/>
    </location>
</feature>
<dbReference type="PROSITE" id="PS50929">
    <property type="entry name" value="ABC_TM1F"/>
    <property type="match status" value="1"/>
</dbReference>
<keyword evidence="2 6" id="KW-0812">Transmembrane</keyword>
<dbReference type="InterPro" id="IPR039421">
    <property type="entry name" value="Type_1_exporter"/>
</dbReference>
<dbReference type="InterPro" id="IPR017871">
    <property type="entry name" value="ABC_transporter-like_CS"/>
</dbReference>
<dbReference type="Gene3D" id="1.20.1560.10">
    <property type="entry name" value="ABC transporter type 1, transmembrane domain"/>
    <property type="match status" value="1"/>
</dbReference>
<evidence type="ECO:0000313" key="10">
    <source>
        <dbReference type="Proteomes" id="UP001230145"/>
    </source>
</evidence>
<dbReference type="RefSeq" id="WP_307634418.1">
    <property type="nucleotide sequence ID" value="NZ_JAUSQL010000001.1"/>
</dbReference>
<feature type="transmembrane region" description="Helical" evidence="6">
    <location>
        <begin position="189"/>
        <end position="211"/>
    </location>
</feature>
<feature type="domain" description="ABC transporter" evidence="7">
    <location>
        <begin position="377"/>
        <end position="651"/>
    </location>
</feature>
<dbReference type="Proteomes" id="UP001230145">
    <property type="component" value="Unassembled WGS sequence"/>
</dbReference>
<evidence type="ECO:0000256" key="5">
    <source>
        <dbReference type="SAM" id="MobiDB-lite"/>
    </source>
</evidence>
<dbReference type="EMBL" id="JAUSQL010000001">
    <property type="protein sequence ID" value="MDP9831784.1"/>
    <property type="molecule type" value="Genomic_DNA"/>
</dbReference>
<dbReference type="SUPFAM" id="SSF90123">
    <property type="entry name" value="ABC transporter transmembrane region"/>
    <property type="match status" value="1"/>
</dbReference>
<keyword evidence="10" id="KW-1185">Reference proteome</keyword>
<feature type="region of interest" description="Disordered" evidence="5">
    <location>
        <begin position="492"/>
        <end position="512"/>
    </location>
</feature>
<accession>A0ABT9PGE6</accession>
<organism evidence="9 10">
    <name type="scientific">Trueperella abortisuis</name>
    <dbReference type="NCBI Taxonomy" id="445930"/>
    <lineage>
        <taxon>Bacteria</taxon>
        <taxon>Bacillati</taxon>
        <taxon>Actinomycetota</taxon>
        <taxon>Actinomycetes</taxon>
        <taxon>Actinomycetales</taxon>
        <taxon>Actinomycetaceae</taxon>
        <taxon>Trueperella</taxon>
    </lineage>
</organism>
<proteinExistence type="predicted"/>
<dbReference type="InterPro" id="IPR003439">
    <property type="entry name" value="ABC_transporter-like_ATP-bd"/>
</dbReference>
<feature type="compositionally biased region" description="Basic residues" evidence="5">
    <location>
        <begin position="15"/>
        <end position="26"/>
    </location>
</feature>
<evidence type="ECO:0000313" key="9">
    <source>
        <dbReference type="EMBL" id="MDP9831784.1"/>
    </source>
</evidence>
<dbReference type="SUPFAM" id="SSF52540">
    <property type="entry name" value="P-loop containing nucleoside triphosphate hydrolases"/>
    <property type="match status" value="1"/>
</dbReference>
<dbReference type="PANTHER" id="PTHR43394:SF1">
    <property type="entry name" value="ATP-BINDING CASSETTE SUB-FAMILY B MEMBER 10, MITOCHONDRIAL"/>
    <property type="match status" value="1"/>
</dbReference>
<feature type="transmembrane region" description="Helical" evidence="6">
    <location>
        <begin position="295"/>
        <end position="317"/>
    </location>
</feature>
<dbReference type="CDD" id="cd07346">
    <property type="entry name" value="ABC_6TM_exporters"/>
    <property type="match status" value="1"/>
</dbReference>